<organism evidence="5 6">
    <name type="scientific">Pseudomonas syringae</name>
    <dbReference type="NCBI Taxonomy" id="317"/>
    <lineage>
        <taxon>Bacteria</taxon>
        <taxon>Pseudomonadati</taxon>
        <taxon>Pseudomonadota</taxon>
        <taxon>Gammaproteobacteria</taxon>
        <taxon>Pseudomonadales</taxon>
        <taxon>Pseudomonadaceae</taxon>
        <taxon>Pseudomonas</taxon>
    </lineage>
</organism>
<keyword evidence="2" id="KW-0808">Transferase</keyword>
<dbReference type="GO" id="GO:0009102">
    <property type="term" value="P:biotin biosynthetic process"/>
    <property type="evidence" value="ECO:0007669"/>
    <property type="project" value="TreeGrafter"/>
</dbReference>
<dbReference type="Proteomes" id="UP000282760">
    <property type="component" value="Chromosome"/>
</dbReference>
<dbReference type="SUPFAM" id="SSF53383">
    <property type="entry name" value="PLP-dependent transferases"/>
    <property type="match status" value="1"/>
</dbReference>
<dbReference type="NCBIfam" id="NF005526">
    <property type="entry name" value="PRK07179.1"/>
    <property type="match status" value="1"/>
</dbReference>
<dbReference type="GO" id="GO:0008710">
    <property type="term" value="F:8-amino-7-oxononanoate synthase activity"/>
    <property type="evidence" value="ECO:0007669"/>
    <property type="project" value="TreeGrafter"/>
</dbReference>
<reference evidence="5 6" key="1">
    <citation type="submission" date="2017-11" db="EMBL/GenBank/DDBJ databases">
        <title>Effect of PGPRs.</title>
        <authorList>
            <person name="Oliva R."/>
            <person name="Nong J."/>
            <person name="Roman V."/>
        </authorList>
    </citation>
    <scope>NUCLEOTIDE SEQUENCE [LARGE SCALE GENOMIC DNA]</scope>
    <source>
        <strain evidence="5">Inb918</strain>
    </source>
</reference>
<dbReference type="Pfam" id="PF00155">
    <property type="entry name" value="Aminotran_1_2"/>
    <property type="match status" value="1"/>
</dbReference>
<dbReference type="Gene3D" id="3.40.640.10">
    <property type="entry name" value="Type I PLP-dependent aspartate aminotransferase-like (Major domain)"/>
    <property type="match status" value="1"/>
</dbReference>
<evidence type="ECO:0000256" key="2">
    <source>
        <dbReference type="ARBA" id="ARBA00022679"/>
    </source>
</evidence>
<dbReference type="EMBL" id="CP024646">
    <property type="protein sequence ID" value="AZV28434.1"/>
    <property type="molecule type" value="Genomic_DNA"/>
</dbReference>
<sequence>MPIHEPSVHSPSESVHADLPGFVQKRIESHTIGRVQQRWAGQHLLRGIQPSPGALHLSSNDYLSLTSEHHLIEAQAQAVLQARHQLLMSAVFLHGDTSTARLEQRLARFMGARNAILCQSGWAANVGLLQAIASEDHPVYLDMNAHMSLWQGAQAARARPIPFIHNDAEHAERQIKKNGQGVIVVDAVYSTNGSLCPLKDFVALAKRRDCVLLVDESHSLGTHGPEGAGLVAQEHLSGKVHFQTASLAKAFAGRAGLITCPDSFKDYFATESYPAIFSSSLQDHEMSWFERAADFLQHADERRDQLRAVSRLVRTALAQLGYDVSAGTEQIIALQPGRELLTLRLRDALQARGIFGSVFCAPATALNRSLMRFSMNSELTGKDVERLVGACAEIRDEVRLKDWKCASSAGRRSPMTDLESD</sequence>
<evidence type="ECO:0000256" key="1">
    <source>
        <dbReference type="ARBA" id="ARBA00001933"/>
    </source>
</evidence>
<evidence type="ECO:0000313" key="6">
    <source>
        <dbReference type="Proteomes" id="UP000282760"/>
    </source>
</evidence>
<dbReference type="Gene3D" id="3.90.1150.10">
    <property type="entry name" value="Aspartate Aminotransferase, domain 1"/>
    <property type="match status" value="1"/>
</dbReference>
<dbReference type="InterPro" id="IPR015421">
    <property type="entry name" value="PyrdxlP-dep_Trfase_major"/>
</dbReference>
<feature type="domain" description="Aminotransferase class I/classII large" evidence="4">
    <location>
        <begin position="55"/>
        <end position="389"/>
    </location>
</feature>
<protein>
    <recommendedName>
        <fullName evidence="4">Aminotransferase class I/classII large domain-containing protein</fullName>
    </recommendedName>
</protein>
<proteinExistence type="predicted"/>
<keyword evidence="3" id="KW-0663">Pyridoxal phosphate</keyword>
<comment type="cofactor">
    <cofactor evidence="1">
        <name>pyridoxal 5'-phosphate</name>
        <dbReference type="ChEBI" id="CHEBI:597326"/>
    </cofactor>
</comment>
<dbReference type="GO" id="GO:0030170">
    <property type="term" value="F:pyridoxal phosphate binding"/>
    <property type="evidence" value="ECO:0007669"/>
    <property type="project" value="InterPro"/>
</dbReference>
<dbReference type="InterPro" id="IPR004839">
    <property type="entry name" value="Aminotransferase_I/II_large"/>
</dbReference>
<evidence type="ECO:0000313" key="5">
    <source>
        <dbReference type="EMBL" id="AZV28434.1"/>
    </source>
</evidence>
<gene>
    <name evidence="5" type="ORF">CT157_21225</name>
</gene>
<accession>A0A3T0JYA0</accession>
<dbReference type="PANTHER" id="PTHR13693">
    <property type="entry name" value="CLASS II AMINOTRANSFERASE/8-AMINO-7-OXONONANOATE SYNTHASE"/>
    <property type="match status" value="1"/>
</dbReference>
<dbReference type="InterPro" id="IPR015424">
    <property type="entry name" value="PyrdxlP-dep_Trfase"/>
</dbReference>
<dbReference type="PANTHER" id="PTHR13693:SF100">
    <property type="entry name" value="8-AMINO-7-OXONONANOATE SYNTHASE"/>
    <property type="match status" value="1"/>
</dbReference>
<evidence type="ECO:0000256" key="3">
    <source>
        <dbReference type="ARBA" id="ARBA00022898"/>
    </source>
</evidence>
<dbReference type="InterPro" id="IPR050087">
    <property type="entry name" value="AON_synthase_class-II"/>
</dbReference>
<dbReference type="AlphaFoldDB" id="A0A3T0JYA0"/>
<dbReference type="InterPro" id="IPR015422">
    <property type="entry name" value="PyrdxlP-dep_Trfase_small"/>
</dbReference>
<name>A0A3T0JYA0_PSESX</name>
<evidence type="ECO:0000259" key="4">
    <source>
        <dbReference type="Pfam" id="PF00155"/>
    </source>
</evidence>